<dbReference type="SUPFAM" id="SSF52172">
    <property type="entry name" value="CheY-like"/>
    <property type="match status" value="1"/>
</dbReference>
<feature type="compositionally biased region" description="Low complexity" evidence="4">
    <location>
        <begin position="66"/>
        <end position="77"/>
    </location>
</feature>
<dbReference type="GO" id="GO:0003677">
    <property type="term" value="F:DNA binding"/>
    <property type="evidence" value="ECO:0007669"/>
    <property type="project" value="UniProtKB-KW"/>
</dbReference>
<dbReference type="PROSITE" id="PS50043">
    <property type="entry name" value="HTH_LUXR_2"/>
    <property type="match status" value="1"/>
</dbReference>
<accession>A0A1C6TKM9</accession>
<dbReference type="RefSeq" id="WP_091652071.1">
    <property type="nucleotide sequence ID" value="NZ_FMHW01000002.1"/>
</dbReference>
<dbReference type="OrthoDB" id="9808843at2"/>
<dbReference type="Gene3D" id="3.40.50.2300">
    <property type="match status" value="1"/>
</dbReference>
<feature type="region of interest" description="Disordered" evidence="4">
    <location>
        <begin position="305"/>
        <end position="329"/>
    </location>
</feature>
<dbReference type="InterPro" id="IPR011006">
    <property type="entry name" value="CheY-like_superfamily"/>
</dbReference>
<dbReference type="AlphaFoldDB" id="A0A1C6TKM9"/>
<feature type="compositionally biased region" description="Basic and acidic residues" evidence="4">
    <location>
        <begin position="12"/>
        <end position="31"/>
    </location>
</feature>
<dbReference type="STRING" id="145854.GA0074692_6653"/>
<evidence type="ECO:0000256" key="4">
    <source>
        <dbReference type="SAM" id="MobiDB-lite"/>
    </source>
</evidence>
<dbReference type="SMART" id="SM00448">
    <property type="entry name" value="REC"/>
    <property type="match status" value="1"/>
</dbReference>
<feature type="compositionally biased region" description="Low complexity" evidence="4">
    <location>
        <begin position="311"/>
        <end position="329"/>
    </location>
</feature>
<evidence type="ECO:0000313" key="7">
    <source>
        <dbReference type="EMBL" id="SCL42095.1"/>
    </source>
</evidence>
<sequence length="329" mass="33630">MAAVVSQVSAEGRARPARDPAADVPVEDPRRSVRRRVVRGGPEVARHLAVVPLGPEPTSPAGGPGTSPAGTRTSPGTRLAGGPGTGLVVTGDPADVAIRVVVVDDHPVFRLGLAALLGSLSDLGVIGAADDVDGALALVDRHRPDVVVIDPHLAGGAGVAVVRDIVTRYPDTGVLVVTMLDDDESVFAALRAGARGYLLKGAAPAELERAVRAVANGEVLLGPRVAARAVGRLAGGRTAGPPPLPELTGREREVLDLVAQGLTNVLAARRLGLSPKTVRNHLSNVLHKLQVTDRSEAVRRARQAGLGQLSGTRGAGTAATGQGTSGERW</sequence>
<dbReference type="Pfam" id="PF00196">
    <property type="entry name" value="GerE"/>
    <property type="match status" value="1"/>
</dbReference>
<evidence type="ECO:0000256" key="3">
    <source>
        <dbReference type="PROSITE-ProRule" id="PRU00169"/>
    </source>
</evidence>
<dbReference type="CDD" id="cd17535">
    <property type="entry name" value="REC_NarL-like"/>
    <property type="match status" value="1"/>
</dbReference>
<proteinExistence type="predicted"/>
<dbReference type="PRINTS" id="PR00038">
    <property type="entry name" value="HTHLUXR"/>
</dbReference>
<name>A0A1C6TKM9_9ACTN</name>
<dbReference type="InterPro" id="IPR001789">
    <property type="entry name" value="Sig_transdc_resp-reg_receiver"/>
</dbReference>
<dbReference type="PROSITE" id="PS50110">
    <property type="entry name" value="RESPONSE_REGULATORY"/>
    <property type="match status" value="1"/>
</dbReference>
<dbReference type="InterPro" id="IPR039420">
    <property type="entry name" value="WalR-like"/>
</dbReference>
<dbReference type="SUPFAM" id="SSF46894">
    <property type="entry name" value="C-terminal effector domain of the bipartite response regulators"/>
    <property type="match status" value="1"/>
</dbReference>
<dbReference type="PANTHER" id="PTHR43214:SF43">
    <property type="entry name" value="TWO-COMPONENT RESPONSE REGULATOR"/>
    <property type="match status" value="1"/>
</dbReference>
<dbReference type="InterPro" id="IPR000792">
    <property type="entry name" value="Tscrpt_reg_LuxR_C"/>
</dbReference>
<protein>
    <submittedName>
        <fullName evidence="7">DNA-binding response regulator, NarL/FixJ family, contains REC and HTH domains</fullName>
    </submittedName>
</protein>
<keyword evidence="8" id="KW-1185">Reference proteome</keyword>
<feature type="region of interest" description="Disordered" evidence="4">
    <location>
        <begin position="1"/>
        <end position="33"/>
    </location>
</feature>
<dbReference type="InterPro" id="IPR058245">
    <property type="entry name" value="NreC/VraR/RcsB-like_REC"/>
</dbReference>
<dbReference type="Pfam" id="PF00072">
    <property type="entry name" value="Response_reg"/>
    <property type="match status" value="1"/>
</dbReference>
<keyword evidence="2 7" id="KW-0238">DNA-binding</keyword>
<dbReference type="GO" id="GO:0000160">
    <property type="term" value="P:phosphorelay signal transduction system"/>
    <property type="evidence" value="ECO:0007669"/>
    <property type="project" value="InterPro"/>
</dbReference>
<evidence type="ECO:0000256" key="1">
    <source>
        <dbReference type="ARBA" id="ARBA00022553"/>
    </source>
</evidence>
<evidence type="ECO:0000313" key="8">
    <source>
        <dbReference type="Proteomes" id="UP000198959"/>
    </source>
</evidence>
<gene>
    <name evidence="7" type="ORF">GA0074692_6653</name>
</gene>
<dbReference type="Proteomes" id="UP000198959">
    <property type="component" value="Unassembled WGS sequence"/>
</dbReference>
<evidence type="ECO:0000259" key="6">
    <source>
        <dbReference type="PROSITE" id="PS50110"/>
    </source>
</evidence>
<feature type="domain" description="Response regulatory" evidence="6">
    <location>
        <begin position="99"/>
        <end position="215"/>
    </location>
</feature>
<feature type="domain" description="HTH luxR-type" evidence="5">
    <location>
        <begin position="240"/>
        <end position="305"/>
    </location>
</feature>
<feature type="region of interest" description="Disordered" evidence="4">
    <location>
        <begin position="52"/>
        <end position="84"/>
    </location>
</feature>
<dbReference type="PANTHER" id="PTHR43214">
    <property type="entry name" value="TWO-COMPONENT RESPONSE REGULATOR"/>
    <property type="match status" value="1"/>
</dbReference>
<organism evidence="7 8">
    <name type="scientific">Micromonospora pallida</name>
    <dbReference type="NCBI Taxonomy" id="145854"/>
    <lineage>
        <taxon>Bacteria</taxon>
        <taxon>Bacillati</taxon>
        <taxon>Actinomycetota</taxon>
        <taxon>Actinomycetes</taxon>
        <taxon>Micromonosporales</taxon>
        <taxon>Micromonosporaceae</taxon>
        <taxon>Micromonospora</taxon>
    </lineage>
</organism>
<evidence type="ECO:0000259" key="5">
    <source>
        <dbReference type="PROSITE" id="PS50043"/>
    </source>
</evidence>
<dbReference type="CDD" id="cd06170">
    <property type="entry name" value="LuxR_C_like"/>
    <property type="match status" value="1"/>
</dbReference>
<keyword evidence="1 3" id="KW-0597">Phosphoprotein</keyword>
<dbReference type="GO" id="GO:0006355">
    <property type="term" value="P:regulation of DNA-templated transcription"/>
    <property type="evidence" value="ECO:0007669"/>
    <property type="project" value="InterPro"/>
</dbReference>
<evidence type="ECO:0000256" key="2">
    <source>
        <dbReference type="ARBA" id="ARBA00023125"/>
    </source>
</evidence>
<feature type="modified residue" description="4-aspartylphosphate" evidence="3">
    <location>
        <position position="150"/>
    </location>
</feature>
<dbReference type="InterPro" id="IPR016032">
    <property type="entry name" value="Sig_transdc_resp-reg_C-effctor"/>
</dbReference>
<reference evidence="8" key="1">
    <citation type="submission" date="2016-06" db="EMBL/GenBank/DDBJ databases">
        <authorList>
            <person name="Varghese N."/>
            <person name="Submissions Spin"/>
        </authorList>
    </citation>
    <scope>NUCLEOTIDE SEQUENCE [LARGE SCALE GENOMIC DNA]</scope>
    <source>
        <strain evidence="8">DSM 43817</strain>
    </source>
</reference>
<dbReference type="SMART" id="SM00421">
    <property type="entry name" value="HTH_LUXR"/>
    <property type="match status" value="1"/>
</dbReference>
<dbReference type="EMBL" id="FMHW01000002">
    <property type="protein sequence ID" value="SCL42095.1"/>
    <property type="molecule type" value="Genomic_DNA"/>
</dbReference>